<evidence type="ECO:0000256" key="4">
    <source>
        <dbReference type="ARBA" id="ARBA00022989"/>
    </source>
</evidence>
<dbReference type="InterPro" id="IPR050833">
    <property type="entry name" value="Poly_Biosynth_Transport"/>
</dbReference>
<feature type="transmembrane region" description="Helical" evidence="6">
    <location>
        <begin position="321"/>
        <end position="344"/>
    </location>
</feature>
<evidence type="ECO:0000256" key="2">
    <source>
        <dbReference type="ARBA" id="ARBA00022475"/>
    </source>
</evidence>
<dbReference type="PANTHER" id="PTHR30250">
    <property type="entry name" value="PST FAMILY PREDICTED COLANIC ACID TRANSPORTER"/>
    <property type="match status" value="1"/>
</dbReference>
<sequence>MEPEDSPQSSPVTSRHVAKGVGTTLLSRLGAVIELVSQPLYVAMFGLASFGIYTVLWAAVNLFENVFDLGMTSAMQRTVPQAKDDRDAVASLRAAMILGLGPCTLVAALCVIFAPQIAPLLNVAESDRALLVPSIRLFAWALPLWAFVEIATSALRARHLFGAEIRLRIVWEQVIRLVLAAILYFAGLGLTGLFIAHMTSLFITVLLSIRLLSRHYVLSHMTQGPVFGTMFGDTAKAGLSVLPANMVGRLFGDAPAIVLNLLIPGANGASAAALYTIGRKISSVVQLVRVAFVYVLAPLASSALRHDINHVRTIYAYATRLITAVVTPLALVLSAATIPMLAVFGHGANAAQGAVVLLILARGIEAILGPSVPILQVVSGYGRQIVASIVGLAGACAVAAVAIPLSPLTGMAGAVGMGFLISSAIPMVQLRIHDGLHPFDGGFRRVLVRAVGISLVALAIALPATLLHEAIALPICVIVGLTAMWCSCRFALRRPDRESLGKTARKLRLV</sequence>
<organism evidence="7 8">
    <name type="scientific">Sphingobium phenoxybenzoativorans</name>
    <dbReference type="NCBI Taxonomy" id="1592790"/>
    <lineage>
        <taxon>Bacteria</taxon>
        <taxon>Pseudomonadati</taxon>
        <taxon>Pseudomonadota</taxon>
        <taxon>Alphaproteobacteria</taxon>
        <taxon>Sphingomonadales</taxon>
        <taxon>Sphingomonadaceae</taxon>
        <taxon>Sphingobium</taxon>
    </lineage>
</organism>
<dbReference type="KEGG" id="spph:KFK14_01795"/>
<evidence type="ECO:0000256" key="1">
    <source>
        <dbReference type="ARBA" id="ARBA00004651"/>
    </source>
</evidence>
<feature type="transmembrane region" description="Helical" evidence="6">
    <location>
        <begin position="385"/>
        <end position="405"/>
    </location>
</feature>
<feature type="transmembrane region" description="Helical" evidence="6">
    <location>
        <begin position="40"/>
        <end position="63"/>
    </location>
</feature>
<accession>A0A975K8C8</accession>
<evidence type="ECO:0000256" key="6">
    <source>
        <dbReference type="SAM" id="Phobius"/>
    </source>
</evidence>
<feature type="transmembrane region" description="Helical" evidence="6">
    <location>
        <begin position="446"/>
        <end position="465"/>
    </location>
</feature>
<dbReference type="Pfam" id="PF01943">
    <property type="entry name" value="Polysacc_synt"/>
    <property type="match status" value="1"/>
</dbReference>
<evidence type="ECO:0000256" key="3">
    <source>
        <dbReference type="ARBA" id="ARBA00022692"/>
    </source>
</evidence>
<dbReference type="Proteomes" id="UP000681425">
    <property type="component" value="Chromosome"/>
</dbReference>
<protein>
    <submittedName>
        <fullName evidence="7">Oligosaccharide flippase family protein</fullName>
    </submittedName>
</protein>
<feature type="transmembrane region" description="Helical" evidence="6">
    <location>
        <begin position="169"/>
        <end position="187"/>
    </location>
</feature>
<feature type="transmembrane region" description="Helical" evidence="6">
    <location>
        <begin position="256"/>
        <end position="277"/>
    </location>
</feature>
<dbReference type="GO" id="GO:0005886">
    <property type="term" value="C:plasma membrane"/>
    <property type="evidence" value="ECO:0007669"/>
    <property type="project" value="UniProtKB-SubCell"/>
</dbReference>
<keyword evidence="3 6" id="KW-0812">Transmembrane</keyword>
<dbReference type="EMBL" id="CP073910">
    <property type="protein sequence ID" value="QUT06244.1"/>
    <property type="molecule type" value="Genomic_DNA"/>
</dbReference>
<keyword evidence="8" id="KW-1185">Reference proteome</keyword>
<proteinExistence type="predicted"/>
<feature type="transmembrane region" description="Helical" evidence="6">
    <location>
        <begin position="95"/>
        <end position="117"/>
    </location>
</feature>
<dbReference type="InterPro" id="IPR002797">
    <property type="entry name" value="Polysacc_synth"/>
</dbReference>
<reference evidence="7" key="1">
    <citation type="submission" date="2021-04" db="EMBL/GenBank/DDBJ databases">
        <title>Isolation of p-tert-butylphenol degrading bacteria Sphingobium phenoxybenzoativorans Tas13 from active sludge.</title>
        <authorList>
            <person name="Li Y."/>
        </authorList>
    </citation>
    <scope>NUCLEOTIDE SEQUENCE</scope>
    <source>
        <strain evidence="7">Tas13</strain>
    </source>
</reference>
<dbReference type="AlphaFoldDB" id="A0A975K8C8"/>
<evidence type="ECO:0000313" key="7">
    <source>
        <dbReference type="EMBL" id="QUT06244.1"/>
    </source>
</evidence>
<name>A0A975K8C8_9SPHN</name>
<evidence type="ECO:0000313" key="8">
    <source>
        <dbReference type="Proteomes" id="UP000681425"/>
    </source>
</evidence>
<evidence type="ECO:0000256" key="5">
    <source>
        <dbReference type="ARBA" id="ARBA00023136"/>
    </source>
</evidence>
<feature type="transmembrane region" description="Helical" evidence="6">
    <location>
        <begin position="471"/>
        <end position="492"/>
    </location>
</feature>
<keyword evidence="4 6" id="KW-1133">Transmembrane helix</keyword>
<feature type="transmembrane region" description="Helical" evidence="6">
    <location>
        <begin position="350"/>
        <end position="373"/>
    </location>
</feature>
<dbReference type="PANTHER" id="PTHR30250:SF11">
    <property type="entry name" value="O-ANTIGEN TRANSPORTER-RELATED"/>
    <property type="match status" value="1"/>
</dbReference>
<dbReference type="RefSeq" id="WP_212609651.1">
    <property type="nucleotide sequence ID" value="NZ_CP073910.1"/>
</dbReference>
<gene>
    <name evidence="7" type="ORF">KFK14_01795</name>
</gene>
<feature type="transmembrane region" description="Helical" evidence="6">
    <location>
        <begin position="411"/>
        <end position="430"/>
    </location>
</feature>
<keyword evidence="2" id="KW-1003">Cell membrane</keyword>
<feature type="transmembrane region" description="Helical" evidence="6">
    <location>
        <begin position="137"/>
        <end position="157"/>
    </location>
</feature>
<keyword evidence="5 6" id="KW-0472">Membrane</keyword>
<comment type="subcellular location">
    <subcellularLocation>
        <location evidence="1">Cell membrane</location>
        <topology evidence="1">Multi-pass membrane protein</topology>
    </subcellularLocation>
</comment>